<keyword evidence="4 6" id="KW-0560">Oxidoreductase</keyword>
<keyword evidence="5 6" id="KW-0520">NAD</keyword>
<accession>A0A2T6BMQ2</accession>
<feature type="domain" description="Aspartate/homoserine dehydrogenase NAD-binding" evidence="8">
    <location>
        <begin position="8"/>
        <end position="116"/>
    </location>
</feature>
<dbReference type="InterPro" id="IPR011182">
    <property type="entry name" value="L-Asp_DH"/>
</dbReference>
<dbReference type="PANTHER" id="PTHR31873:SF6">
    <property type="entry name" value="ASPARTATE DEHYDROGENASE DOMAIN-CONTAINING PROTEIN"/>
    <property type="match status" value="1"/>
</dbReference>
<dbReference type="HAMAP" id="MF_01265">
    <property type="entry name" value="NadX"/>
    <property type="match status" value="1"/>
</dbReference>
<gene>
    <name evidence="6" type="primary">nadX</name>
    <name evidence="9" type="ORF">C8N43_2030</name>
</gene>
<dbReference type="InterPro" id="IPR020626">
    <property type="entry name" value="Asp_DH_prok"/>
</dbReference>
<evidence type="ECO:0000256" key="2">
    <source>
        <dbReference type="ARBA" id="ARBA00022642"/>
    </source>
</evidence>
<dbReference type="EMBL" id="QBKS01000001">
    <property type="protein sequence ID" value="PTX57363.1"/>
    <property type="molecule type" value="Genomic_DNA"/>
</dbReference>
<comment type="similarity">
    <text evidence="1 6">Belongs to the L-aspartate dehydrogenase family.</text>
</comment>
<name>A0A2T6BMQ2_9RHOB</name>
<dbReference type="SUPFAM" id="SSF51735">
    <property type="entry name" value="NAD(P)-binding Rossmann-fold domains"/>
    <property type="match status" value="1"/>
</dbReference>
<feature type="binding site" evidence="6">
    <location>
        <position position="119"/>
    </location>
    <ligand>
        <name>NAD(+)</name>
        <dbReference type="ChEBI" id="CHEBI:57540"/>
    </ligand>
</feature>
<comment type="caution">
    <text evidence="9">The sequence shown here is derived from an EMBL/GenBank/DDBJ whole genome shotgun (WGS) entry which is preliminary data.</text>
</comment>
<dbReference type="GO" id="GO:0009435">
    <property type="term" value="P:NAD+ biosynthetic process"/>
    <property type="evidence" value="ECO:0007669"/>
    <property type="project" value="UniProtKB-UniRule"/>
</dbReference>
<proteinExistence type="inferred from homology"/>
<dbReference type="Pfam" id="PF03447">
    <property type="entry name" value="NAD_binding_3"/>
    <property type="match status" value="1"/>
</dbReference>
<protein>
    <recommendedName>
        <fullName evidence="6">L-aspartate dehydrogenase</fullName>
        <ecNumber evidence="6">1.4.1.21</ecNumber>
    </recommendedName>
</protein>
<reference evidence="9 10" key="1">
    <citation type="submission" date="2018-04" db="EMBL/GenBank/DDBJ databases">
        <title>Genomic Encyclopedia of Archaeal and Bacterial Type Strains, Phase II (KMG-II): from individual species to whole genera.</title>
        <authorList>
            <person name="Goeker M."/>
        </authorList>
    </citation>
    <scope>NUCLEOTIDE SEQUENCE [LARGE SCALE GENOMIC DNA]</scope>
    <source>
        <strain evidence="9 10">DSM 100977</strain>
    </source>
</reference>
<dbReference type="UniPathway" id="UPA00253">
    <property type="reaction ID" value="UER00456"/>
</dbReference>
<feature type="active site" evidence="6">
    <location>
        <position position="215"/>
    </location>
</feature>
<dbReference type="InterPro" id="IPR005106">
    <property type="entry name" value="Asp/hSer_DH_NAD-bd"/>
</dbReference>
<dbReference type="NCBIfam" id="NF009829">
    <property type="entry name" value="PRK13303.1-4"/>
    <property type="match status" value="1"/>
</dbReference>
<dbReference type="AlphaFoldDB" id="A0A2T6BMQ2"/>
<comment type="pathway">
    <text evidence="6">Cofactor biosynthesis; NAD(+) biosynthesis; iminoaspartate from L-aspartate (dehydrogenase route): step 1/1.</text>
</comment>
<evidence type="ECO:0000256" key="6">
    <source>
        <dbReference type="HAMAP-Rule" id="MF_01265"/>
    </source>
</evidence>
<dbReference type="NCBIfam" id="NF009827">
    <property type="entry name" value="PRK13303.1-2"/>
    <property type="match status" value="1"/>
</dbReference>
<dbReference type="Gene3D" id="3.30.360.10">
    <property type="entry name" value="Dihydrodipicolinate Reductase, domain 2"/>
    <property type="match status" value="1"/>
</dbReference>
<dbReference type="InterPro" id="IPR002811">
    <property type="entry name" value="Asp_DH"/>
</dbReference>
<dbReference type="EC" id="1.4.1.21" evidence="6"/>
<dbReference type="GO" id="GO:0033735">
    <property type="term" value="F:aspartate dehydrogenase [NAD(P)+] activity"/>
    <property type="evidence" value="ECO:0007669"/>
    <property type="project" value="UniProtKB-EC"/>
</dbReference>
<feature type="binding site" evidence="6">
    <location>
        <position position="185"/>
    </location>
    <ligand>
        <name>NAD(+)</name>
        <dbReference type="ChEBI" id="CHEBI:57540"/>
    </ligand>
</feature>
<evidence type="ECO:0000259" key="8">
    <source>
        <dbReference type="Pfam" id="PF03447"/>
    </source>
</evidence>
<organism evidence="9 10">
    <name type="scientific">Litoreibacter ponti</name>
    <dbReference type="NCBI Taxonomy" id="1510457"/>
    <lineage>
        <taxon>Bacteria</taxon>
        <taxon>Pseudomonadati</taxon>
        <taxon>Pseudomonadota</taxon>
        <taxon>Alphaproteobacteria</taxon>
        <taxon>Rhodobacterales</taxon>
        <taxon>Roseobacteraceae</taxon>
        <taxon>Litoreibacter</taxon>
    </lineage>
</organism>
<keyword evidence="10" id="KW-1185">Reference proteome</keyword>
<dbReference type="GO" id="GO:0051287">
    <property type="term" value="F:NAD binding"/>
    <property type="evidence" value="ECO:0007669"/>
    <property type="project" value="UniProtKB-UniRule"/>
</dbReference>
<evidence type="ECO:0000256" key="1">
    <source>
        <dbReference type="ARBA" id="ARBA00008331"/>
    </source>
</evidence>
<dbReference type="PIRSF" id="PIRSF005227">
    <property type="entry name" value="Asp_dh_NAD_syn"/>
    <property type="match status" value="1"/>
</dbReference>
<dbReference type="PANTHER" id="PTHR31873">
    <property type="entry name" value="L-ASPARTATE DEHYDROGENASE-RELATED"/>
    <property type="match status" value="1"/>
</dbReference>
<comment type="catalytic activity">
    <reaction evidence="6">
        <text>L-aspartate + NAD(+) + H2O = oxaloacetate + NH4(+) + NADH + H(+)</text>
        <dbReference type="Rhea" id="RHEA:11788"/>
        <dbReference type="ChEBI" id="CHEBI:15377"/>
        <dbReference type="ChEBI" id="CHEBI:15378"/>
        <dbReference type="ChEBI" id="CHEBI:16452"/>
        <dbReference type="ChEBI" id="CHEBI:28938"/>
        <dbReference type="ChEBI" id="CHEBI:29991"/>
        <dbReference type="ChEBI" id="CHEBI:57540"/>
        <dbReference type="ChEBI" id="CHEBI:57945"/>
        <dbReference type="EC" id="1.4.1.21"/>
    </reaction>
</comment>
<dbReference type="GO" id="GO:0050661">
    <property type="term" value="F:NADP binding"/>
    <property type="evidence" value="ECO:0007669"/>
    <property type="project" value="UniProtKB-UniRule"/>
</dbReference>
<dbReference type="NCBIfam" id="NF009828">
    <property type="entry name" value="PRK13303.1-3"/>
    <property type="match status" value="1"/>
</dbReference>
<dbReference type="GO" id="GO:0016639">
    <property type="term" value="F:oxidoreductase activity, acting on the CH-NH2 group of donors, NAD or NADP as acceptor"/>
    <property type="evidence" value="ECO:0007669"/>
    <property type="project" value="UniProtKB-UniRule"/>
</dbReference>
<keyword evidence="2 6" id="KW-0662">Pyridine nucleotide biosynthesis</keyword>
<comment type="function">
    <text evidence="6">Specifically catalyzes the NAD or NADP-dependent dehydrogenation of L-aspartate to iminoaspartate.</text>
</comment>
<dbReference type="SUPFAM" id="SSF55347">
    <property type="entry name" value="Glyceraldehyde-3-phosphate dehydrogenase-like, C-terminal domain"/>
    <property type="match status" value="1"/>
</dbReference>
<dbReference type="Pfam" id="PF01958">
    <property type="entry name" value="Asp_DH_C"/>
    <property type="match status" value="1"/>
</dbReference>
<keyword evidence="3 6" id="KW-0521">NADP</keyword>
<evidence type="ECO:0000256" key="3">
    <source>
        <dbReference type="ARBA" id="ARBA00022857"/>
    </source>
</evidence>
<sequence length="262" mass="26864">MIKVGIIGYGAIAQYLAQALPRIGAELVFVVAREGREIAVRDALGDVAVGGDILGAPELDVVVDCAGHQALRDHGYAVLRRGIDLVTVSIGALADDALRASLEEAARIGGSTLHLPSGALGALDALGSAAEGGLARVTYTGRKPPNGWKGSPAEDAVDLDGLTEAAVHFEGSARQAALAYPKNANVAAAVALAGVGFDATQVLLIADPDARANIHEVEAEGEFGSFRFEIAGETLPDNPRTSALAAMSVVKTVADRARSLRV</sequence>
<evidence type="ECO:0000259" key="7">
    <source>
        <dbReference type="Pfam" id="PF01958"/>
    </source>
</evidence>
<evidence type="ECO:0000256" key="5">
    <source>
        <dbReference type="ARBA" id="ARBA00023027"/>
    </source>
</evidence>
<evidence type="ECO:0000256" key="4">
    <source>
        <dbReference type="ARBA" id="ARBA00023002"/>
    </source>
</evidence>
<evidence type="ECO:0000313" key="10">
    <source>
        <dbReference type="Proteomes" id="UP000243978"/>
    </source>
</evidence>
<dbReference type="Proteomes" id="UP000243978">
    <property type="component" value="Unassembled WGS sequence"/>
</dbReference>
<feature type="domain" description="Aspartate dehydrogenase" evidence="7">
    <location>
        <begin position="163"/>
        <end position="250"/>
    </location>
</feature>
<dbReference type="InterPro" id="IPR036291">
    <property type="entry name" value="NAD(P)-bd_dom_sf"/>
</dbReference>
<comment type="miscellaneous">
    <text evidence="6">The iminoaspartate product is unstable in aqueous solution and can decompose to oxaloacetate and ammonia.</text>
</comment>
<comment type="catalytic activity">
    <reaction evidence="6">
        <text>L-aspartate + NADP(+) + H2O = oxaloacetate + NH4(+) + NADPH + H(+)</text>
        <dbReference type="Rhea" id="RHEA:11784"/>
        <dbReference type="ChEBI" id="CHEBI:15377"/>
        <dbReference type="ChEBI" id="CHEBI:15378"/>
        <dbReference type="ChEBI" id="CHEBI:16452"/>
        <dbReference type="ChEBI" id="CHEBI:28938"/>
        <dbReference type="ChEBI" id="CHEBI:29991"/>
        <dbReference type="ChEBI" id="CHEBI:57783"/>
        <dbReference type="ChEBI" id="CHEBI:58349"/>
        <dbReference type="EC" id="1.4.1.21"/>
    </reaction>
</comment>
<dbReference type="Gene3D" id="3.40.50.720">
    <property type="entry name" value="NAD(P)-binding Rossmann-like Domain"/>
    <property type="match status" value="1"/>
</dbReference>
<evidence type="ECO:0000313" key="9">
    <source>
        <dbReference type="EMBL" id="PTX57363.1"/>
    </source>
</evidence>